<dbReference type="InterPro" id="IPR007049">
    <property type="entry name" value="Carb-sel_porin_OprB"/>
</dbReference>
<dbReference type="RefSeq" id="WP_379026393.1">
    <property type="nucleotide sequence ID" value="NZ_JBHUGY010000066.1"/>
</dbReference>
<evidence type="ECO:0000313" key="4">
    <source>
        <dbReference type="Proteomes" id="UP001597349"/>
    </source>
</evidence>
<dbReference type="Pfam" id="PF04966">
    <property type="entry name" value="OprB"/>
    <property type="match status" value="1"/>
</dbReference>
<sequence length="443" mass="46757">MLAVPAQAADASDPAGTSIWQWDHLTGDWNSNRKAVEDKGIKLTLDYVSEVMDVASGGIRQRATYEGRLDVNLDLDFEKMGLWQGGSTHVTVYQIHDLKDRNVAAEVGSLGDPSNIDAVPTTRLFTAWLQQTFPNGSFVRLGQVSADEDFATSNSAGKLLNGAFGWPVLNASDMPSGGPAYPLATLGVVSAIYLKPQLVVRGGLFSGDPAGRDCQGDPQVCNLHGITFSSAGGALLMGELAYELNPDGAADGPSVSYKLGGWYHTSTFADERYGLSSSGSVVSLASPQALGPVMHSGNWGVYALVDRTLFEGNGTKVGGFLRGQFAPSDRNLVAWGVDAGLAFTGLLPARKDDTLTVGISHSGISHAASDLDRDTAAETGTAYPLRSGETIFEVNYNFVAAPWWNIQPDLQYIVHPGGGAADDATSQAIPNALVVGVRSTIDF</sequence>
<evidence type="ECO:0000256" key="1">
    <source>
        <dbReference type="ARBA" id="ARBA00008769"/>
    </source>
</evidence>
<evidence type="ECO:0000256" key="2">
    <source>
        <dbReference type="RuleBase" id="RU363072"/>
    </source>
</evidence>
<comment type="similarity">
    <text evidence="1 2">Belongs to the OprB family.</text>
</comment>
<dbReference type="PANTHER" id="PTHR37944">
    <property type="entry name" value="PORIN B"/>
    <property type="match status" value="1"/>
</dbReference>
<evidence type="ECO:0000313" key="3">
    <source>
        <dbReference type="EMBL" id="MFD2057971.1"/>
    </source>
</evidence>
<dbReference type="EMBL" id="JBHUGY010000066">
    <property type="protein sequence ID" value="MFD2057971.1"/>
    <property type="molecule type" value="Genomic_DNA"/>
</dbReference>
<gene>
    <name evidence="3" type="ORF">ACFSQT_34305</name>
</gene>
<reference evidence="4" key="1">
    <citation type="journal article" date="2019" name="Int. J. Syst. Evol. Microbiol.">
        <title>The Global Catalogue of Microorganisms (GCM) 10K type strain sequencing project: providing services to taxonomists for standard genome sequencing and annotation.</title>
        <authorList>
            <consortium name="The Broad Institute Genomics Platform"/>
            <consortium name="The Broad Institute Genome Sequencing Center for Infectious Disease"/>
            <person name="Wu L."/>
            <person name="Ma J."/>
        </authorList>
    </citation>
    <scope>NUCLEOTIDE SEQUENCE [LARGE SCALE GENOMIC DNA]</scope>
    <source>
        <strain evidence="4">CGMCC 1.16226</strain>
    </source>
</reference>
<protein>
    <submittedName>
        <fullName evidence="3">Carbohydrate porin</fullName>
    </submittedName>
</protein>
<proteinExistence type="inferred from homology"/>
<dbReference type="Gene3D" id="2.40.160.180">
    <property type="entry name" value="Carbohydrate-selective porin OprB"/>
    <property type="match status" value="1"/>
</dbReference>
<name>A0ABW4WN32_9HYPH</name>
<dbReference type="InterPro" id="IPR038673">
    <property type="entry name" value="OprB_sf"/>
</dbReference>
<organism evidence="3 4">
    <name type="scientific">Mesorhizobium calcicola</name>
    <dbReference type="NCBI Taxonomy" id="1300310"/>
    <lineage>
        <taxon>Bacteria</taxon>
        <taxon>Pseudomonadati</taxon>
        <taxon>Pseudomonadota</taxon>
        <taxon>Alphaproteobacteria</taxon>
        <taxon>Hyphomicrobiales</taxon>
        <taxon>Phyllobacteriaceae</taxon>
        <taxon>Mesorhizobium</taxon>
    </lineage>
</organism>
<dbReference type="Proteomes" id="UP001597349">
    <property type="component" value="Unassembled WGS sequence"/>
</dbReference>
<keyword evidence="4" id="KW-1185">Reference proteome</keyword>
<accession>A0ABW4WN32</accession>
<comment type="caution">
    <text evidence="3">The sequence shown here is derived from an EMBL/GenBank/DDBJ whole genome shotgun (WGS) entry which is preliminary data.</text>
</comment>
<dbReference type="PANTHER" id="PTHR37944:SF1">
    <property type="entry name" value="PORIN B"/>
    <property type="match status" value="1"/>
</dbReference>
<dbReference type="InterPro" id="IPR052932">
    <property type="entry name" value="OprB_Porin"/>
</dbReference>